<dbReference type="EMBL" id="JAMJEV010000001">
    <property type="protein sequence ID" value="MDO0821278.1"/>
    <property type="molecule type" value="Genomic_DNA"/>
</dbReference>
<dbReference type="RefSeq" id="WP_252467113.1">
    <property type="nucleotide sequence ID" value="NZ_JAMHFY010000002.1"/>
</dbReference>
<evidence type="ECO:0000313" key="3">
    <source>
        <dbReference type="Proteomes" id="UP001176021"/>
    </source>
</evidence>
<evidence type="ECO:0000313" key="2">
    <source>
        <dbReference type="EMBL" id="MDO0821278.1"/>
    </source>
</evidence>
<keyword evidence="3" id="KW-1185">Reference proteome</keyword>
<accession>A0ABT8QJ04</accession>
<reference evidence="2" key="1">
    <citation type="submission" date="2022-05" db="EMBL/GenBank/DDBJ databases">
        <title>Expanded diversity of anoxic marine methylotrophy in a Black Sea sulfate reducing microorganism.</title>
        <authorList>
            <person name="Fischer P.Q."/>
            <person name="Stams A.J.M."/>
            <person name="Villanueva L."/>
            <person name="Sousa D.Z."/>
        </authorList>
    </citation>
    <scope>NUCLEOTIDE SEQUENCE</scope>
    <source>
        <strain evidence="2">P130</strain>
    </source>
</reference>
<name>A0ABT8QJ04_9FIRM</name>
<organism evidence="2 3">
    <name type="scientific">Desulfosporosinus nitroreducens</name>
    <dbReference type="NCBI Taxonomy" id="2018668"/>
    <lineage>
        <taxon>Bacteria</taxon>
        <taxon>Bacillati</taxon>
        <taxon>Bacillota</taxon>
        <taxon>Clostridia</taxon>
        <taxon>Eubacteriales</taxon>
        <taxon>Desulfitobacteriaceae</taxon>
        <taxon>Desulfosporosinus</taxon>
    </lineage>
</organism>
<proteinExistence type="predicted"/>
<sequence>MKKFANLIIILFTSLLAACEVLFLGLIFLSNALSSVSIGFVGIKSSMQIFLDFFIVAIFVAVLFYFIKTKQKAMIITSLIGLVSHVALWLFISKSVS</sequence>
<evidence type="ECO:0000256" key="1">
    <source>
        <dbReference type="SAM" id="Phobius"/>
    </source>
</evidence>
<evidence type="ECO:0008006" key="4">
    <source>
        <dbReference type="Google" id="ProtNLM"/>
    </source>
</evidence>
<feature type="transmembrane region" description="Helical" evidence="1">
    <location>
        <begin position="74"/>
        <end position="92"/>
    </location>
</feature>
<dbReference type="PROSITE" id="PS51257">
    <property type="entry name" value="PROKAR_LIPOPROTEIN"/>
    <property type="match status" value="1"/>
</dbReference>
<comment type="caution">
    <text evidence="2">The sequence shown here is derived from an EMBL/GenBank/DDBJ whole genome shotgun (WGS) entry which is preliminary data.</text>
</comment>
<feature type="transmembrane region" description="Helical" evidence="1">
    <location>
        <begin position="49"/>
        <end position="67"/>
    </location>
</feature>
<protein>
    <recommendedName>
        <fullName evidence="4">Lipoprotein</fullName>
    </recommendedName>
</protein>
<gene>
    <name evidence="2" type="ORF">M8H41_00175</name>
</gene>
<keyword evidence="1" id="KW-0812">Transmembrane</keyword>
<feature type="transmembrane region" description="Helical" evidence="1">
    <location>
        <begin position="7"/>
        <end position="29"/>
    </location>
</feature>
<keyword evidence="1" id="KW-1133">Transmembrane helix</keyword>
<keyword evidence="1" id="KW-0472">Membrane</keyword>
<dbReference type="Proteomes" id="UP001176021">
    <property type="component" value="Unassembled WGS sequence"/>
</dbReference>